<dbReference type="GO" id="GO:0004364">
    <property type="term" value="F:glutathione transferase activity"/>
    <property type="evidence" value="ECO:0007669"/>
    <property type="project" value="TreeGrafter"/>
</dbReference>
<evidence type="ECO:0000256" key="1">
    <source>
        <dbReference type="ARBA" id="ARBA00011738"/>
    </source>
</evidence>
<dbReference type="Pfam" id="PF00043">
    <property type="entry name" value="GST_C"/>
    <property type="match status" value="1"/>
</dbReference>
<organism evidence="4 5">
    <name type="scientific">Planoprotostelium fungivorum</name>
    <dbReference type="NCBI Taxonomy" id="1890364"/>
    <lineage>
        <taxon>Eukaryota</taxon>
        <taxon>Amoebozoa</taxon>
        <taxon>Evosea</taxon>
        <taxon>Variosea</taxon>
        <taxon>Cavosteliida</taxon>
        <taxon>Cavosteliaceae</taxon>
        <taxon>Planoprotostelium</taxon>
    </lineage>
</organism>
<evidence type="ECO:0000259" key="3">
    <source>
        <dbReference type="PROSITE" id="PS50405"/>
    </source>
</evidence>
<dbReference type="InterPro" id="IPR004045">
    <property type="entry name" value="Glutathione_S-Trfase_N"/>
</dbReference>
<dbReference type="InParanoid" id="A0A2P6MSR4"/>
<sequence length="192" mass="21745">LSFTLEMPPGGLKSKEHLSLNRRGQIPILKDGDVVVNESIAQMIYLDAHHEGTKQLTPKEKSQHAIFLARLMEVNNLTMAYGPIMFKGLFGQGQTTREQVLMLMGELNIWNSYAEQSEWLAGQDISLVDIAAFPSIAGCIFIGIQLEKTYPSLYKWYAKMCERDSVKNTWPFKDMYSRPHSVPAITSLYQSL</sequence>
<dbReference type="Gene3D" id="1.20.1050.10">
    <property type="match status" value="1"/>
</dbReference>
<dbReference type="GO" id="GO:0006749">
    <property type="term" value="P:glutathione metabolic process"/>
    <property type="evidence" value="ECO:0007669"/>
    <property type="project" value="TreeGrafter"/>
</dbReference>
<name>A0A2P6MSR4_9EUKA</name>
<dbReference type="SUPFAM" id="SSF47616">
    <property type="entry name" value="GST C-terminal domain-like"/>
    <property type="match status" value="1"/>
</dbReference>
<dbReference type="InterPro" id="IPR010987">
    <property type="entry name" value="Glutathione-S-Trfase_C-like"/>
</dbReference>
<accession>A0A2P6MSR4</accession>
<dbReference type="PROSITE" id="PS50405">
    <property type="entry name" value="GST_CTER"/>
    <property type="match status" value="1"/>
</dbReference>
<evidence type="ECO:0000313" key="5">
    <source>
        <dbReference type="Proteomes" id="UP000241769"/>
    </source>
</evidence>
<dbReference type="PANTHER" id="PTHR43969:SF9">
    <property type="entry name" value="GLUTATHIONE S TRANSFERASE D10, ISOFORM A-RELATED"/>
    <property type="match status" value="1"/>
</dbReference>
<dbReference type="Gene3D" id="3.40.30.10">
    <property type="entry name" value="Glutaredoxin"/>
    <property type="match status" value="1"/>
</dbReference>
<dbReference type="SUPFAM" id="SSF52833">
    <property type="entry name" value="Thioredoxin-like"/>
    <property type="match status" value="1"/>
</dbReference>
<dbReference type="EMBL" id="MDYQ01000441">
    <property type="protein sequence ID" value="PRP74751.1"/>
    <property type="molecule type" value="Genomic_DNA"/>
</dbReference>
<evidence type="ECO:0000259" key="2">
    <source>
        <dbReference type="PROSITE" id="PS50404"/>
    </source>
</evidence>
<proteinExistence type="predicted"/>
<feature type="domain" description="GST C-terminal" evidence="3">
    <location>
        <begin position="57"/>
        <end position="185"/>
    </location>
</feature>
<dbReference type="InterPro" id="IPR036282">
    <property type="entry name" value="Glutathione-S-Trfase_C_sf"/>
</dbReference>
<dbReference type="InterPro" id="IPR004046">
    <property type="entry name" value="GST_C"/>
</dbReference>
<dbReference type="PANTHER" id="PTHR43969">
    <property type="entry name" value="GLUTATHIONE S TRANSFERASE D10, ISOFORM A-RELATED"/>
    <property type="match status" value="1"/>
</dbReference>
<dbReference type="AlphaFoldDB" id="A0A2P6MSR4"/>
<comment type="subunit">
    <text evidence="1">Homodimer.</text>
</comment>
<comment type="caution">
    <text evidence="4">The sequence shown here is derived from an EMBL/GenBank/DDBJ whole genome shotgun (WGS) entry which is preliminary data.</text>
</comment>
<keyword evidence="5" id="KW-1185">Reference proteome</keyword>
<feature type="non-terminal residue" evidence="4">
    <location>
        <position position="1"/>
    </location>
</feature>
<dbReference type="OrthoDB" id="2309723at2759"/>
<evidence type="ECO:0000313" key="4">
    <source>
        <dbReference type="EMBL" id="PRP74751.1"/>
    </source>
</evidence>
<gene>
    <name evidence="4" type="ORF">PROFUN_06612</name>
</gene>
<dbReference type="InterPro" id="IPR036249">
    <property type="entry name" value="Thioredoxin-like_sf"/>
</dbReference>
<keyword evidence="4" id="KW-0808">Transferase</keyword>
<reference evidence="4 5" key="1">
    <citation type="journal article" date="2018" name="Genome Biol. Evol.">
        <title>Multiple Roots of Fruiting Body Formation in Amoebozoa.</title>
        <authorList>
            <person name="Hillmann F."/>
            <person name="Forbes G."/>
            <person name="Novohradska S."/>
            <person name="Ferling I."/>
            <person name="Riege K."/>
            <person name="Groth M."/>
            <person name="Westermann M."/>
            <person name="Marz M."/>
            <person name="Spaller T."/>
            <person name="Winckler T."/>
            <person name="Schaap P."/>
            <person name="Glockner G."/>
        </authorList>
    </citation>
    <scope>NUCLEOTIDE SEQUENCE [LARGE SCALE GENOMIC DNA]</scope>
    <source>
        <strain evidence="4 5">Jena</strain>
    </source>
</reference>
<feature type="domain" description="GST N-terminal" evidence="2">
    <location>
        <begin position="1"/>
        <end position="54"/>
    </location>
</feature>
<dbReference type="STRING" id="1890364.A0A2P6MSR4"/>
<dbReference type="PROSITE" id="PS50404">
    <property type="entry name" value="GST_NTER"/>
    <property type="match status" value="1"/>
</dbReference>
<protein>
    <submittedName>
        <fullName evidence="4">Glutathione S transferase D8-like</fullName>
    </submittedName>
</protein>
<dbReference type="Proteomes" id="UP000241769">
    <property type="component" value="Unassembled WGS sequence"/>
</dbReference>